<comment type="caution">
    <text evidence="3">The sequence shown here is derived from an EMBL/GenBank/DDBJ whole genome shotgun (WGS) entry which is preliminary data.</text>
</comment>
<evidence type="ECO:0000256" key="1">
    <source>
        <dbReference type="SAM" id="MobiDB-lite"/>
    </source>
</evidence>
<dbReference type="PANTHER" id="PTHR23351">
    <property type="entry name" value="FOS TRANSCRIPTION FACTOR-RELATED"/>
    <property type="match status" value="1"/>
</dbReference>
<dbReference type="EMBL" id="CAXITT010000250">
    <property type="protein sequence ID" value="CAL1537127.1"/>
    <property type="molecule type" value="Genomic_DNA"/>
</dbReference>
<dbReference type="GO" id="GO:0000981">
    <property type="term" value="F:DNA-binding transcription factor activity, RNA polymerase II-specific"/>
    <property type="evidence" value="ECO:0007669"/>
    <property type="project" value="TreeGrafter"/>
</dbReference>
<gene>
    <name evidence="3" type="ORF">GSLYS_00011040001</name>
</gene>
<dbReference type="InterPro" id="IPR046347">
    <property type="entry name" value="bZIP_sf"/>
</dbReference>
<keyword evidence="4" id="KW-1185">Reference proteome</keyword>
<dbReference type="Pfam" id="PF07716">
    <property type="entry name" value="bZIP_2"/>
    <property type="match status" value="1"/>
</dbReference>
<sequence length="473" mass="52812">MKMRNIPSTGSDIFLSMTYGNDSRSSMNITENSGVSDLGQFDIDLENIDFLETHDAVVPDTLYLGAEQFLFASKTDPYMGIKKRMPISVDDAESICSQFSESERSESENTTPSANSIKRRLAKTVLKRCRAEGKVLFHPEKDKVEIMPTKEEEAKELERRERNKLSAKKSRDSKKAAEIELKKDNEKLLSENSSLKAAVKELEEKLRKCQLLERELAQFNIEPRIQQEKNDDGFMVTGRRIEQVFNNIPSFDALVDSYSIPEDKPGEPDEEFINVLQQLLEGKSIQFLHQDSQPCQHPAPPPSKSYPPGAHLIITQDNSSESQLAISGSAYCQGITPQSVSIPDTLYLETRGMEDTFEQPAGSQTAPTENNGDVGDPQVERDDMANGLGDLSIGIRQAASSVSPPLTSYTNEEGLTQTASNRNPDTRSVKPVSKGPSPWIVAEENDDEMAAELRQYFIDNENKEPPEKKARQL</sequence>
<dbReference type="InterPro" id="IPR000837">
    <property type="entry name" value="AP-1"/>
</dbReference>
<organism evidence="3 4">
    <name type="scientific">Lymnaea stagnalis</name>
    <name type="common">Great pond snail</name>
    <name type="synonym">Helix stagnalis</name>
    <dbReference type="NCBI Taxonomy" id="6523"/>
    <lineage>
        <taxon>Eukaryota</taxon>
        <taxon>Metazoa</taxon>
        <taxon>Spiralia</taxon>
        <taxon>Lophotrochozoa</taxon>
        <taxon>Mollusca</taxon>
        <taxon>Gastropoda</taxon>
        <taxon>Heterobranchia</taxon>
        <taxon>Euthyneura</taxon>
        <taxon>Panpulmonata</taxon>
        <taxon>Hygrophila</taxon>
        <taxon>Lymnaeoidea</taxon>
        <taxon>Lymnaeidae</taxon>
        <taxon>Lymnaea</taxon>
    </lineage>
</organism>
<feature type="compositionally biased region" description="Polar residues" evidence="1">
    <location>
        <begin position="401"/>
        <end position="423"/>
    </location>
</feature>
<protein>
    <recommendedName>
        <fullName evidence="2">BZIP domain-containing protein</fullName>
    </recommendedName>
</protein>
<accession>A0AAV2HSQ8</accession>
<dbReference type="GO" id="GO:0000978">
    <property type="term" value="F:RNA polymerase II cis-regulatory region sequence-specific DNA binding"/>
    <property type="evidence" value="ECO:0007669"/>
    <property type="project" value="TreeGrafter"/>
</dbReference>
<dbReference type="Proteomes" id="UP001497497">
    <property type="component" value="Unassembled WGS sequence"/>
</dbReference>
<feature type="region of interest" description="Disordered" evidence="1">
    <location>
        <begin position="148"/>
        <end position="176"/>
    </location>
</feature>
<dbReference type="InterPro" id="IPR004827">
    <property type="entry name" value="bZIP"/>
</dbReference>
<dbReference type="GO" id="GO:0005634">
    <property type="term" value="C:nucleus"/>
    <property type="evidence" value="ECO:0007669"/>
    <property type="project" value="TreeGrafter"/>
</dbReference>
<feature type="region of interest" description="Disordered" evidence="1">
    <location>
        <begin position="357"/>
        <end position="386"/>
    </location>
</feature>
<dbReference type="PROSITE" id="PS50217">
    <property type="entry name" value="BZIP"/>
    <property type="match status" value="1"/>
</dbReference>
<feature type="domain" description="BZIP" evidence="2">
    <location>
        <begin position="153"/>
        <end position="216"/>
    </location>
</feature>
<feature type="compositionally biased region" description="Polar residues" evidence="1">
    <location>
        <begin position="361"/>
        <end position="371"/>
    </location>
</feature>
<evidence type="ECO:0000313" key="4">
    <source>
        <dbReference type="Proteomes" id="UP001497497"/>
    </source>
</evidence>
<proteinExistence type="predicted"/>
<dbReference type="PANTHER" id="PTHR23351:SF59">
    <property type="entry name" value="CYCLIC AMP-DEPENDENT TRANSCRIPTION FACTOR ATF-3-LIKE"/>
    <property type="match status" value="1"/>
</dbReference>
<name>A0AAV2HSQ8_LYMST</name>
<dbReference type="SUPFAM" id="SSF57959">
    <property type="entry name" value="Leucine zipper domain"/>
    <property type="match status" value="1"/>
</dbReference>
<evidence type="ECO:0000313" key="3">
    <source>
        <dbReference type="EMBL" id="CAL1537127.1"/>
    </source>
</evidence>
<feature type="region of interest" description="Disordered" evidence="1">
    <location>
        <begin position="401"/>
        <end position="439"/>
    </location>
</feature>
<dbReference type="CDD" id="cd14686">
    <property type="entry name" value="bZIP"/>
    <property type="match status" value="1"/>
</dbReference>
<dbReference type="AlphaFoldDB" id="A0AAV2HSQ8"/>
<dbReference type="Gene3D" id="1.20.5.170">
    <property type="match status" value="1"/>
</dbReference>
<reference evidence="3 4" key="1">
    <citation type="submission" date="2024-04" db="EMBL/GenBank/DDBJ databases">
        <authorList>
            <consortium name="Genoscope - CEA"/>
            <person name="William W."/>
        </authorList>
    </citation>
    <scope>NUCLEOTIDE SEQUENCE [LARGE SCALE GENOMIC DNA]</scope>
</reference>
<evidence type="ECO:0000259" key="2">
    <source>
        <dbReference type="PROSITE" id="PS50217"/>
    </source>
</evidence>